<dbReference type="InterPro" id="IPR013225">
    <property type="entry name" value="PaaX_C"/>
</dbReference>
<dbReference type="Pfam" id="PF20803">
    <property type="entry name" value="PaaX_M"/>
    <property type="match status" value="1"/>
</dbReference>
<evidence type="ECO:0000259" key="3">
    <source>
        <dbReference type="Pfam" id="PF20803"/>
    </source>
</evidence>
<dbReference type="GO" id="GO:0006351">
    <property type="term" value="P:DNA-templated transcription"/>
    <property type="evidence" value="ECO:0007669"/>
    <property type="project" value="InterPro"/>
</dbReference>
<dbReference type="EMBL" id="MAQB02000001">
    <property type="protein sequence ID" value="OFJ49339.1"/>
    <property type="molecule type" value="Genomic_DNA"/>
</dbReference>
<comment type="caution">
    <text evidence="4">The sequence shown here is derived from an EMBL/GenBank/DDBJ whole genome shotgun (WGS) entry which is preliminary data.</text>
</comment>
<dbReference type="Proteomes" id="UP000092634">
    <property type="component" value="Unassembled WGS sequence"/>
</dbReference>
<dbReference type="Gene3D" id="1.20.58.1460">
    <property type="match status" value="1"/>
</dbReference>
<name>A0A1E8PUQ9_9BURK</name>
<feature type="domain" description="Transcriptional repressor PaaX-like central Cas2-like" evidence="3">
    <location>
        <begin position="107"/>
        <end position="176"/>
    </location>
</feature>
<dbReference type="InterPro" id="IPR048846">
    <property type="entry name" value="PaaX-like_central"/>
</dbReference>
<evidence type="ECO:0000313" key="4">
    <source>
        <dbReference type="EMBL" id="OFJ49339.1"/>
    </source>
</evidence>
<evidence type="ECO:0000313" key="5">
    <source>
        <dbReference type="Proteomes" id="UP000092634"/>
    </source>
</evidence>
<accession>A0A1E8PUQ9</accession>
<dbReference type="NCBIfam" id="TIGR02277">
    <property type="entry name" value="PaaX_trns_reg"/>
    <property type="match status" value="1"/>
</dbReference>
<dbReference type="PIRSF" id="PIRSF020623">
    <property type="entry name" value="PaaX"/>
    <property type="match status" value="1"/>
</dbReference>
<dbReference type="AlphaFoldDB" id="A0A1E8PUQ9"/>
<sequence length="309" mass="34791">MKNTRCTAWIADFLESDPPRSKSLVMTIFGDAIVPRGGAIWLGSLIELLAPFGVNDRLLRTSVFRLAQEGWLSSQRDGRRSAYTIRPEALARFERAYRRIYAPLVVHWDGSWTLVIGPAGSIGAAERGALRKELLWAGYGLISPGIFGHPASNAEALEDILVRNEVQGKLYVCHTTELPDVSTRPLRDMLGECWDLSEVIAGYEKFIARFQPLLTLLQEEPVFDTEQAFVIRSLLTHAYRRVQLHDPQLPVELLPEPWPGTQAYALARDLYRITHAPAEEHILATLRREDEQAAAVAPWFFERFGGLTT</sequence>
<organism evidence="4 5">
    <name type="scientific">Janthinobacterium lividum</name>
    <dbReference type="NCBI Taxonomy" id="29581"/>
    <lineage>
        <taxon>Bacteria</taxon>
        <taxon>Pseudomonadati</taxon>
        <taxon>Pseudomonadota</taxon>
        <taxon>Betaproteobacteria</taxon>
        <taxon>Burkholderiales</taxon>
        <taxon>Oxalobacteraceae</taxon>
        <taxon>Janthinobacterium</taxon>
    </lineage>
</organism>
<dbReference type="Gene3D" id="1.10.10.10">
    <property type="entry name" value="Winged helix-like DNA-binding domain superfamily/Winged helix DNA-binding domain"/>
    <property type="match status" value="1"/>
</dbReference>
<feature type="domain" description="Transcriptional repressor PaaX-like N-terminal" evidence="1">
    <location>
        <begin position="20"/>
        <end position="84"/>
    </location>
</feature>
<reference evidence="4 5" key="1">
    <citation type="submission" date="2016-10" db="EMBL/GenBank/DDBJ databases">
        <title>Updated version of Genome Assembly of Janthinobacterium lividum ERGS5:01.</title>
        <authorList>
            <person name="Kumar R."/>
            <person name="Acharya V."/>
            <person name="Singh D."/>
        </authorList>
    </citation>
    <scope>NUCLEOTIDE SEQUENCE [LARGE SCALE GENOMIC DNA]</scope>
    <source>
        <strain evidence="4 5">ERGS5:01</strain>
    </source>
</reference>
<proteinExistence type="predicted"/>
<dbReference type="InterPro" id="IPR012906">
    <property type="entry name" value="PaaX-like_N"/>
</dbReference>
<protein>
    <submittedName>
        <fullName evidence="4">Phenylacetic acid degradation operon negative regulatory protein PaaX</fullName>
    </submittedName>
</protein>
<dbReference type="PANTHER" id="PTHR30319:SF1">
    <property type="entry name" value="TRANSCRIPTIONAL REPRESSOR PAAX"/>
    <property type="match status" value="1"/>
</dbReference>
<dbReference type="PANTHER" id="PTHR30319">
    <property type="entry name" value="PHENYLACETIC ACID REGULATOR-RELATED TRANSCRIPTIONAL REPRESSOR"/>
    <property type="match status" value="1"/>
</dbReference>
<dbReference type="InterPro" id="IPR011965">
    <property type="entry name" value="PaaX_trns_reg"/>
</dbReference>
<dbReference type="Pfam" id="PF08223">
    <property type="entry name" value="PaaX_C"/>
    <property type="match status" value="1"/>
</dbReference>
<gene>
    <name evidence="4" type="ORF">BA896_011070</name>
</gene>
<dbReference type="Pfam" id="PF07848">
    <property type="entry name" value="PaaX"/>
    <property type="match status" value="1"/>
</dbReference>
<dbReference type="Gene3D" id="3.30.70.2650">
    <property type="match status" value="1"/>
</dbReference>
<dbReference type="InterPro" id="IPR036388">
    <property type="entry name" value="WH-like_DNA-bd_sf"/>
</dbReference>
<evidence type="ECO:0000259" key="2">
    <source>
        <dbReference type="Pfam" id="PF08223"/>
    </source>
</evidence>
<evidence type="ECO:0000259" key="1">
    <source>
        <dbReference type="Pfam" id="PF07848"/>
    </source>
</evidence>
<feature type="domain" description="Transcriptional repressor PaaX-like C-terminal" evidence="2">
    <location>
        <begin position="194"/>
        <end position="282"/>
    </location>
</feature>